<evidence type="ECO:0000313" key="1">
    <source>
        <dbReference type="EMBL" id="KAJ1673148.1"/>
    </source>
</evidence>
<sequence length="226" mass="24354">VRALVAPSSATTTAGSSPVTASGSQQQQQQQQQQPVPPVGLAGGGSVKSLTVPLMRLACHPTDPNYIATFALDAQVASILDVRVPSIPVFQLTSHKAPIQGITWSPTNRTQICTVGADSNVLIWDIQKSLLVRDQLQRQTTAATIAAANAREGGNGHHHHHHHRHMVQQLARQQNAYALQNRTLPVDPSLTYVARMPISSVAWSSNSASLDWIGITFGRTFQALRL</sequence>
<dbReference type="Proteomes" id="UP001145114">
    <property type="component" value="Unassembled WGS sequence"/>
</dbReference>
<keyword evidence="2" id="KW-1185">Reference proteome</keyword>
<organism evidence="1 2">
    <name type="scientific">Spiromyces aspiralis</name>
    <dbReference type="NCBI Taxonomy" id="68401"/>
    <lineage>
        <taxon>Eukaryota</taxon>
        <taxon>Fungi</taxon>
        <taxon>Fungi incertae sedis</taxon>
        <taxon>Zoopagomycota</taxon>
        <taxon>Kickxellomycotina</taxon>
        <taxon>Kickxellomycetes</taxon>
        <taxon>Kickxellales</taxon>
        <taxon>Kickxellaceae</taxon>
        <taxon>Spiromyces</taxon>
    </lineage>
</organism>
<accession>A0ACC1HDG6</accession>
<comment type="caution">
    <text evidence="1">The sequence shown here is derived from an EMBL/GenBank/DDBJ whole genome shotgun (WGS) entry which is preliminary data.</text>
</comment>
<protein>
    <submittedName>
        <fullName evidence="1">Uncharacterized protein</fullName>
    </submittedName>
</protein>
<dbReference type="EMBL" id="JAMZIH010007320">
    <property type="protein sequence ID" value="KAJ1673148.1"/>
    <property type="molecule type" value="Genomic_DNA"/>
</dbReference>
<reference evidence="1" key="1">
    <citation type="submission" date="2022-06" db="EMBL/GenBank/DDBJ databases">
        <title>Phylogenomic reconstructions and comparative analyses of Kickxellomycotina fungi.</title>
        <authorList>
            <person name="Reynolds N.K."/>
            <person name="Stajich J.E."/>
            <person name="Barry K."/>
            <person name="Grigoriev I.V."/>
            <person name="Crous P."/>
            <person name="Smith M.E."/>
        </authorList>
    </citation>
    <scope>NUCLEOTIDE SEQUENCE</scope>
    <source>
        <strain evidence="1">RSA 2271</strain>
    </source>
</reference>
<proteinExistence type="predicted"/>
<name>A0ACC1HDG6_9FUNG</name>
<evidence type="ECO:0000313" key="2">
    <source>
        <dbReference type="Proteomes" id="UP001145114"/>
    </source>
</evidence>
<gene>
    <name evidence="1" type="ORF">EV182_005792</name>
</gene>
<feature type="non-terminal residue" evidence="1">
    <location>
        <position position="1"/>
    </location>
</feature>